<organism evidence="8 9">
    <name type="scientific">Cnephaeus nilssonii</name>
    <name type="common">Northern bat</name>
    <name type="synonym">Eptesicus nilssonii</name>
    <dbReference type="NCBI Taxonomy" id="3371016"/>
    <lineage>
        <taxon>Eukaryota</taxon>
        <taxon>Metazoa</taxon>
        <taxon>Chordata</taxon>
        <taxon>Craniata</taxon>
        <taxon>Vertebrata</taxon>
        <taxon>Euteleostomi</taxon>
        <taxon>Mammalia</taxon>
        <taxon>Eutheria</taxon>
        <taxon>Laurasiatheria</taxon>
        <taxon>Chiroptera</taxon>
        <taxon>Yangochiroptera</taxon>
        <taxon>Vespertilionidae</taxon>
        <taxon>Cnephaeus</taxon>
    </lineage>
</organism>
<proteinExistence type="predicted"/>
<evidence type="ECO:0000313" key="8">
    <source>
        <dbReference type="EMBL" id="KAK1346856.1"/>
    </source>
</evidence>
<accession>A0AA40ICI9</accession>
<protein>
    <recommendedName>
        <fullName evidence="7">Integrase catalytic domain-containing protein</fullName>
    </recommendedName>
</protein>
<evidence type="ECO:0000256" key="4">
    <source>
        <dbReference type="ARBA" id="ARBA00022759"/>
    </source>
</evidence>
<comment type="caution">
    <text evidence="8">The sequence shown here is derived from an EMBL/GenBank/DDBJ whole genome shotgun (WGS) entry which is preliminary data.</text>
</comment>
<keyword evidence="6" id="KW-0695">RNA-directed DNA polymerase</keyword>
<dbReference type="SUPFAM" id="SSF53098">
    <property type="entry name" value="Ribonuclease H-like"/>
    <property type="match status" value="1"/>
</dbReference>
<dbReference type="AlphaFoldDB" id="A0AA40ICI9"/>
<dbReference type="GO" id="GO:0016787">
    <property type="term" value="F:hydrolase activity"/>
    <property type="evidence" value="ECO:0007669"/>
    <property type="project" value="UniProtKB-KW"/>
</dbReference>
<dbReference type="PANTHER" id="PTHR41694">
    <property type="entry name" value="ENDOGENOUS RETROVIRUS GROUP K MEMBER POL PROTEIN"/>
    <property type="match status" value="1"/>
</dbReference>
<dbReference type="InterPro" id="IPR012337">
    <property type="entry name" value="RNaseH-like_sf"/>
</dbReference>
<reference evidence="8" key="1">
    <citation type="submission" date="2023-06" db="EMBL/GenBank/DDBJ databases">
        <title>Reference genome for the Northern bat (Eptesicus nilssonii), a most northern bat species.</title>
        <authorList>
            <person name="Laine V.N."/>
            <person name="Pulliainen A.T."/>
            <person name="Lilley T.M."/>
        </authorList>
    </citation>
    <scope>NUCLEOTIDE SEQUENCE</scope>
    <source>
        <strain evidence="8">BLF_Eptnil</strain>
        <tissue evidence="8">Kidney</tissue>
    </source>
</reference>
<evidence type="ECO:0000313" key="9">
    <source>
        <dbReference type="Proteomes" id="UP001177744"/>
    </source>
</evidence>
<evidence type="ECO:0000256" key="5">
    <source>
        <dbReference type="ARBA" id="ARBA00022801"/>
    </source>
</evidence>
<evidence type="ECO:0000256" key="2">
    <source>
        <dbReference type="ARBA" id="ARBA00022695"/>
    </source>
</evidence>
<dbReference type="InterPro" id="IPR001584">
    <property type="entry name" value="Integrase_cat-core"/>
</dbReference>
<dbReference type="InterPro" id="IPR036397">
    <property type="entry name" value="RNaseH_sf"/>
</dbReference>
<keyword evidence="2" id="KW-0548">Nucleotidyltransferase</keyword>
<dbReference type="Pfam" id="PF00665">
    <property type="entry name" value="rve"/>
    <property type="match status" value="1"/>
</dbReference>
<dbReference type="GO" id="GO:0003964">
    <property type="term" value="F:RNA-directed DNA polymerase activity"/>
    <property type="evidence" value="ECO:0007669"/>
    <property type="project" value="UniProtKB-KW"/>
</dbReference>
<keyword evidence="5" id="KW-0378">Hydrolase</keyword>
<keyword evidence="4" id="KW-0255">Endonuclease</keyword>
<keyword evidence="3" id="KW-0540">Nuclease</keyword>
<dbReference type="PROSITE" id="PS50994">
    <property type="entry name" value="INTEGRASE"/>
    <property type="match status" value="1"/>
</dbReference>
<sequence length="161" mass="18602">MLQPNWLLKNRWHHHGSCWRPNYLNLQNTLLRKRNRSSKKGAREQMKAGGYSQIIRSMSQNRVQHCGKAPFEDLEVDFTEIRPSRGNKYLLVFVCTFSGWVEAYFTRTEKAREVTKALLKDIIPWYGMPLTIGSDNGPAFVAEIVQQVAKALGIKWNLHTA</sequence>
<dbReference type="Gene3D" id="3.30.420.10">
    <property type="entry name" value="Ribonuclease H-like superfamily/Ribonuclease H"/>
    <property type="match status" value="1"/>
</dbReference>
<evidence type="ECO:0000259" key="7">
    <source>
        <dbReference type="PROSITE" id="PS50994"/>
    </source>
</evidence>
<dbReference type="GO" id="GO:0003676">
    <property type="term" value="F:nucleic acid binding"/>
    <property type="evidence" value="ECO:0007669"/>
    <property type="project" value="InterPro"/>
</dbReference>
<gene>
    <name evidence="8" type="ORF">QTO34_000716</name>
</gene>
<evidence type="ECO:0000256" key="3">
    <source>
        <dbReference type="ARBA" id="ARBA00022722"/>
    </source>
</evidence>
<dbReference type="GO" id="GO:0015074">
    <property type="term" value="P:DNA integration"/>
    <property type="evidence" value="ECO:0007669"/>
    <property type="project" value="InterPro"/>
</dbReference>
<dbReference type="Proteomes" id="UP001177744">
    <property type="component" value="Unassembled WGS sequence"/>
</dbReference>
<dbReference type="GO" id="GO:0004519">
    <property type="term" value="F:endonuclease activity"/>
    <property type="evidence" value="ECO:0007669"/>
    <property type="project" value="UniProtKB-KW"/>
</dbReference>
<feature type="domain" description="Integrase catalytic" evidence="7">
    <location>
        <begin position="66"/>
        <end position="161"/>
    </location>
</feature>
<dbReference type="EMBL" id="JAULJE010000001">
    <property type="protein sequence ID" value="KAK1346856.1"/>
    <property type="molecule type" value="Genomic_DNA"/>
</dbReference>
<keyword evidence="9" id="KW-1185">Reference proteome</keyword>
<keyword evidence="1" id="KW-0808">Transferase</keyword>
<evidence type="ECO:0000256" key="1">
    <source>
        <dbReference type="ARBA" id="ARBA00022679"/>
    </source>
</evidence>
<name>A0AA40ICI9_CNENI</name>
<dbReference type="PANTHER" id="PTHR41694:SF5">
    <property type="entry name" value="RIBONUCLEASE H"/>
    <property type="match status" value="1"/>
</dbReference>
<evidence type="ECO:0000256" key="6">
    <source>
        <dbReference type="ARBA" id="ARBA00022918"/>
    </source>
</evidence>